<dbReference type="PANTHER" id="PTHR33653:SF1">
    <property type="entry name" value="RIBONUCLEASE VAPC2"/>
    <property type="match status" value="1"/>
</dbReference>
<protein>
    <submittedName>
        <fullName evidence="9">Type II toxin-antitoxin system VapC family toxin</fullName>
    </submittedName>
</protein>
<evidence type="ECO:0000256" key="7">
    <source>
        <dbReference type="ARBA" id="ARBA00038093"/>
    </source>
</evidence>
<comment type="caution">
    <text evidence="9">The sequence shown here is derived from an EMBL/GenBank/DDBJ whole genome shotgun (WGS) entry which is preliminary data.</text>
</comment>
<keyword evidence="2" id="KW-1277">Toxin-antitoxin system</keyword>
<dbReference type="PANTHER" id="PTHR33653">
    <property type="entry name" value="RIBONUCLEASE VAPC2"/>
    <property type="match status" value="1"/>
</dbReference>
<evidence type="ECO:0000256" key="6">
    <source>
        <dbReference type="ARBA" id="ARBA00022842"/>
    </source>
</evidence>
<dbReference type="AlphaFoldDB" id="A0A5C6X5B3"/>
<keyword evidence="6" id="KW-0460">Magnesium</keyword>
<organism evidence="9 10">
    <name type="scientific">Lujinxingia vulgaris</name>
    <dbReference type="NCBI Taxonomy" id="2600176"/>
    <lineage>
        <taxon>Bacteria</taxon>
        <taxon>Deltaproteobacteria</taxon>
        <taxon>Bradymonadales</taxon>
        <taxon>Lujinxingiaceae</taxon>
        <taxon>Lujinxingia</taxon>
    </lineage>
</organism>
<comment type="similarity">
    <text evidence="7">Belongs to the PINc/VapC protein family.</text>
</comment>
<proteinExistence type="inferred from homology"/>
<dbReference type="Pfam" id="PF01850">
    <property type="entry name" value="PIN"/>
    <property type="match status" value="1"/>
</dbReference>
<evidence type="ECO:0000313" key="9">
    <source>
        <dbReference type="EMBL" id="TXD34236.1"/>
    </source>
</evidence>
<keyword evidence="4" id="KW-0479">Metal-binding</keyword>
<dbReference type="RefSeq" id="WP_146982958.1">
    <property type="nucleotide sequence ID" value="NZ_VOSM01000014.1"/>
</dbReference>
<sequence>MSDPFYVLDTNIVLTLVRGNTLARFIDNQFGLRSSKVRPAISIVTHGEVRVLASRNGWGAAKLAALDQALNNLVTVDIHQPAVLDAYVEIDLYSQRHPTGARNMGKNDLWIAACARAANAVLLTTDKDFDHLDPALLKVKYIDPSSAGSA</sequence>
<feature type="domain" description="PIN" evidence="8">
    <location>
        <begin position="6"/>
        <end position="133"/>
    </location>
</feature>
<keyword evidence="5" id="KW-0378">Hydrolase</keyword>
<gene>
    <name evidence="9" type="ORF">FRC98_18750</name>
</gene>
<reference evidence="9 10" key="1">
    <citation type="submission" date="2019-08" db="EMBL/GenBank/DDBJ databases">
        <title>Bradymonadales sp. TMQ4.</title>
        <authorList>
            <person name="Liang Q."/>
        </authorList>
    </citation>
    <scope>NUCLEOTIDE SEQUENCE [LARGE SCALE GENOMIC DNA]</scope>
    <source>
        <strain evidence="9 10">TMQ4</strain>
    </source>
</reference>
<dbReference type="InterPro" id="IPR050556">
    <property type="entry name" value="Type_II_TA_system_RNase"/>
</dbReference>
<comment type="cofactor">
    <cofactor evidence="1">
        <name>Mg(2+)</name>
        <dbReference type="ChEBI" id="CHEBI:18420"/>
    </cofactor>
</comment>
<evidence type="ECO:0000256" key="2">
    <source>
        <dbReference type="ARBA" id="ARBA00022649"/>
    </source>
</evidence>
<dbReference type="SUPFAM" id="SSF88723">
    <property type="entry name" value="PIN domain-like"/>
    <property type="match status" value="1"/>
</dbReference>
<keyword evidence="10" id="KW-1185">Reference proteome</keyword>
<dbReference type="EMBL" id="VOSM01000014">
    <property type="protein sequence ID" value="TXD34236.1"/>
    <property type="molecule type" value="Genomic_DNA"/>
</dbReference>
<evidence type="ECO:0000259" key="8">
    <source>
        <dbReference type="Pfam" id="PF01850"/>
    </source>
</evidence>
<keyword evidence="3" id="KW-0540">Nuclease</keyword>
<evidence type="ECO:0000256" key="3">
    <source>
        <dbReference type="ARBA" id="ARBA00022722"/>
    </source>
</evidence>
<dbReference type="GO" id="GO:0046872">
    <property type="term" value="F:metal ion binding"/>
    <property type="evidence" value="ECO:0007669"/>
    <property type="project" value="UniProtKB-KW"/>
</dbReference>
<dbReference type="Proteomes" id="UP000321412">
    <property type="component" value="Unassembled WGS sequence"/>
</dbReference>
<name>A0A5C6X5B3_9DELT</name>
<dbReference type="InterPro" id="IPR029060">
    <property type="entry name" value="PIN-like_dom_sf"/>
</dbReference>
<dbReference type="GO" id="GO:0004518">
    <property type="term" value="F:nuclease activity"/>
    <property type="evidence" value="ECO:0007669"/>
    <property type="project" value="UniProtKB-KW"/>
</dbReference>
<dbReference type="InterPro" id="IPR002716">
    <property type="entry name" value="PIN_dom"/>
</dbReference>
<evidence type="ECO:0000256" key="1">
    <source>
        <dbReference type="ARBA" id="ARBA00001946"/>
    </source>
</evidence>
<dbReference type="Gene3D" id="3.40.50.1010">
    <property type="entry name" value="5'-nuclease"/>
    <property type="match status" value="1"/>
</dbReference>
<dbReference type="OrthoDB" id="9796690at2"/>
<dbReference type="GO" id="GO:0016787">
    <property type="term" value="F:hydrolase activity"/>
    <property type="evidence" value="ECO:0007669"/>
    <property type="project" value="UniProtKB-KW"/>
</dbReference>
<evidence type="ECO:0000313" key="10">
    <source>
        <dbReference type="Proteomes" id="UP000321412"/>
    </source>
</evidence>
<evidence type="ECO:0000256" key="5">
    <source>
        <dbReference type="ARBA" id="ARBA00022801"/>
    </source>
</evidence>
<accession>A0A5C6X5B3</accession>
<evidence type="ECO:0000256" key="4">
    <source>
        <dbReference type="ARBA" id="ARBA00022723"/>
    </source>
</evidence>